<evidence type="ECO:0000313" key="2">
    <source>
        <dbReference type="Proteomes" id="UP000193285"/>
    </source>
</evidence>
<proteinExistence type="predicted"/>
<protein>
    <recommendedName>
        <fullName evidence="3">Lipoprotein LppJ</fullName>
    </recommendedName>
</protein>
<dbReference type="AlphaFoldDB" id="A0A1X2AHU5"/>
<dbReference type="STRING" id="767916.AWB91_18680"/>
<organism evidence="1 2">
    <name type="scientific">Mycobacterium paraense</name>
    <dbReference type="NCBI Taxonomy" id="767916"/>
    <lineage>
        <taxon>Bacteria</taxon>
        <taxon>Bacillati</taxon>
        <taxon>Actinomycetota</taxon>
        <taxon>Actinomycetes</taxon>
        <taxon>Mycobacteriales</taxon>
        <taxon>Mycobacteriaceae</taxon>
        <taxon>Mycobacterium</taxon>
        <taxon>Mycobacterium simiae complex</taxon>
    </lineage>
</organism>
<gene>
    <name evidence="1" type="ORF">AWB90_06480</name>
</gene>
<dbReference type="OrthoDB" id="4749578at2"/>
<reference evidence="1 2" key="1">
    <citation type="journal article" date="2015" name="Emerg. Microbes Infect.">
        <title>Characterization of 17 strains belonging to the Mycobacterium simiae complex and description of Mycobacterium paraense sp. nov.</title>
        <authorList>
            <person name="Fusco da Costa A.R."/>
            <person name="Fedrizzi T."/>
            <person name="Lopes M.L."/>
            <person name="Pecorari M."/>
            <person name="Oliveira da Costa W.L."/>
            <person name="Giacobazzi E."/>
            <person name="da Costa Bahia J.R."/>
            <person name="De Sanctis V."/>
            <person name="Batista Lima K.V."/>
            <person name="Bertorelli R."/>
            <person name="Grottola A."/>
            <person name="Fabio A."/>
            <person name="Mariottini A."/>
            <person name="Ferretti P."/>
            <person name="Di Leva F."/>
            <person name="Fregni Serpini G."/>
            <person name="Tagliazucchi S."/>
            <person name="Rumpianesi F."/>
            <person name="Jousson O."/>
            <person name="Segata N."/>
            <person name="Tortoli E."/>
        </authorList>
    </citation>
    <scope>NUCLEOTIDE SEQUENCE [LARGE SCALE GENOMIC DNA]</scope>
    <source>
        <strain evidence="1 2">IEC33</strain>
    </source>
</reference>
<accession>A0A1X2AHU5</accession>
<dbReference type="EMBL" id="LQPN01000030">
    <property type="protein sequence ID" value="ORW50892.1"/>
    <property type="molecule type" value="Genomic_DNA"/>
</dbReference>
<evidence type="ECO:0008006" key="3">
    <source>
        <dbReference type="Google" id="ProtNLM"/>
    </source>
</evidence>
<dbReference type="Proteomes" id="UP000193285">
    <property type="component" value="Unassembled WGS sequence"/>
</dbReference>
<name>A0A1X2AHU5_9MYCO</name>
<sequence>MSSAAENRRPREAAGDRAEWLRSTQARALIGAALSASLLLGGAFVAVDRLHTTPSDAVDHPANPVTDDQSRAQVVEAAQQIVTLARLQTASAGYTLMSCKNRDEPPYQGAIYLTFTLPAGARPDAFFPSTAATLAAHGWARGLPPNDHAFAESLTKDPATAIIYLQSEEPSLGVLRVYGQCRNMNDHRSDSTAWVDVTDRLKAP</sequence>
<evidence type="ECO:0000313" key="1">
    <source>
        <dbReference type="EMBL" id="ORW50892.1"/>
    </source>
</evidence>
<comment type="caution">
    <text evidence="1">The sequence shown here is derived from an EMBL/GenBank/DDBJ whole genome shotgun (WGS) entry which is preliminary data.</text>
</comment>